<accession>A0A1H3L3B8</accession>
<organism evidence="1 2">
    <name type="scientific">Asanoa ishikariensis</name>
    <dbReference type="NCBI Taxonomy" id="137265"/>
    <lineage>
        <taxon>Bacteria</taxon>
        <taxon>Bacillati</taxon>
        <taxon>Actinomycetota</taxon>
        <taxon>Actinomycetes</taxon>
        <taxon>Micromonosporales</taxon>
        <taxon>Micromonosporaceae</taxon>
        <taxon>Asanoa</taxon>
    </lineage>
</organism>
<dbReference type="NCBIfam" id="NF040567">
    <property type="entry name" value="SCO2524_fam"/>
    <property type="match status" value="1"/>
</dbReference>
<dbReference type="OrthoDB" id="3311648at2"/>
<dbReference type="InterPro" id="IPR049777">
    <property type="entry name" value="SCO2524-like"/>
</dbReference>
<keyword evidence="2" id="KW-1185">Reference proteome</keyword>
<dbReference type="AlphaFoldDB" id="A0A1H3L3B8"/>
<protein>
    <submittedName>
        <fullName evidence="1">Uncharacterized protein</fullName>
    </submittedName>
</protein>
<dbReference type="EMBL" id="FNQB01000001">
    <property type="protein sequence ID" value="SDY58746.1"/>
    <property type="molecule type" value="Genomic_DNA"/>
</dbReference>
<dbReference type="STRING" id="137265.SAMN05421684_0500"/>
<gene>
    <name evidence="1" type="ORF">SAMN05421684_0500</name>
</gene>
<reference evidence="2" key="1">
    <citation type="submission" date="2016-10" db="EMBL/GenBank/DDBJ databases">
        <authorList>
            <person name="Varghese N."/>
            <person name="Submissions S."/>
        </authorList>
    </citation>
    <scope>NUCLEOTIDE SEQUENCE [LARGE SCALE GENOMIC DNA]</scope>
    <source>
        <strain evidence="2">DSM 44718</strain>
    </source>
</reference>
<dbReference type="RefSeq" id="WP_090786577.1">
    <property type="nucleotide sequence ID" value="NZ_BOND01000030.1"/>
</dbReference>
<sequence length="614" mass="68714">MRMQPRQQLLEIWNATVRSSWSEREKKWKFGGRDAPNSIGDAEQLLCILTPATKVESFKLDRPDETAEDMIRALRPLGNATEIPKTLIGILREYFDRYSDPDGTPLFSGSSYFSSTGPAQPSKEQLRLDIVDSFAMSVTLSLSVLGFLKVLRSVANREENRKEIESLEQQASTRLSAAMVGLLRSFTVNVFDVDSAYGQALTTMINQENLPQRQVVSAVRRDLRETIASFREVLIGSGQVGDIDSPDRLFEVGWSWGIVNGAPPIETNEPVGQQPKGFAQDAPYLYFTVIAVDAIEDLFSERTRVLGLLNEEQQRLTRALQLRWELTRAYWSTMATFGQAQRWPVEDIPWRTTDEDASDYYTLLVTSLAVKGLVQERGTDTELGRIGTVLEELANRARVTRRPFDTDPALSLHAPGVLVPLVGSEDAGDARLLWTVSEFAALLFQRTTVIGGLINDAEARSRMLDLADRTWEHLNKRRLDKGPGRNLWDQPTSVFGQLTTRYDKPSWYYTQRVVQGLVTTANMLNRPPLRSPRLGNYAFDLLTEAEHLYDMELLSGAGDAGPRMRETLKVASIHLSRAREILPERPGTAAVLAAQVLIALDELAAARRDVTEAG</sequence>
<proteinExistence type="predicted"/>
<dbReference type="Proteomes" id="UP000199632">
    <property type="component" value="Unassembled WGS sequence"/>
</dbReference>
<evidence type="ECO:0000313" key="1">
    <source>
        <dbReference type="EMBL" id="SDY58746.1"/>
    </source>
</evidence>
<name>A0A1H3L3B8_9ACTN</name>
<evidence type="ECO:0000313" key="2">
    <source>
        <dbReference type="Proteomes" id="UP000199632"/>
    </source>
</evidence>